<comment type="similarity">
    <text evidence="1">Belongs to the bacterial solute-binding protein SsuA/TauA family.</text>
</comment>
<reference evidence="3 4" key="1">
    <citation type="submission" date="2017-08" db="EMBL/GenBank/DDBJ databases">
        <title>Infants hospitalized years apart are colonized by the same room-sourced microbial strains.</title>
        <authorList>
            <person name="Brooks B."/>
            <person name="Olm M.R."/>
            <person name="Firek B.A."/>
            <person name="Baker R."/>
            <person name="Thomas B.C."/>
            <person name="Morowitz M.J."/>
            <person name="Banfield J.F."/>
        </authorList>
    </citation>
    <scope>NUCLEOTIDE SEQUENCE [LARGE SCALE GENOMIC DNA]</scope>
    <source>
        <strain evidence="3">S2_005_002_R2_34</strain>
    </source>
</reference>
<dbReference type="SMART" id="SM00062">
    <property type="entry name" value="PBPb"/>
    <property type="match status" value="1"/>
</dbReference>
<name>A0A2W5NEM5_RHOSU</name>
<dbReference type="Proteomes" id="UP000249185">
    <property type="component" value="Unassembled WGS sequence"/>
</dbReference>
<evidence type="ECO:0000256" key="1">
    <source>
        <dbReference type="ARBA" id="ARBA00010742"/>
    </source>
</evidence>
<dbReference type="PANTHER" id="PTHR30024:SF42">
    <property type="entry name" value="ALIPHATIC SULFONATES-BINDING PROTEIN-RELATED"/>
    <property type="match status" value="1"/>
</dbReference>
<comment type="caution">
    <text evidence="3">The sequence shown here is derived from an EMBL/GenBank/DDBJ whole genome shotgun (WGS) entry which is preliminary data.</text>
</comment>
<dbReference type="InterPro" id="IPR001638">
    <property type="entry name" value="Solute-binding_3/MltF_N"/>
</dbReference>
<evidence type="ECO:0000313" key="4">
    <source>
        <dbReference type="Proteomes" id="UP000249185"/>
    </source>
</evidence>
<dbReference type="EMBL" id="QFPW01000003">
    <property type="protein sequence ID" value="PZQ50669.1"/>
    <property type="molecule type" value="Genomic_DNA"/>
</dbReference>
<proteinExistence type="inferred from homology"/>
<dbReference type="InterPro" id="IPR006311">
    <property type="entry name" value="TAT_signal"/>
</dbReference>
<dbReference type="SUPFAM" id="SSF53850">
    <property type="entry name" value="Periplasmic binding protein-like II"/>
    <property type="match status" value="1"/>
</dbReference>
<dbReference type="Gene3D" id="3.40.190.10">
    <property type="entry name" value="Periplasmic binding protein-like II"/>
    <property type="match status" value="2"/>
</dbReference>
<feature type="domain" description="Solute-binding protein family 3/N-terminal" evidence="2">
    <location>
        <begin position="51"/>
        <end position="267"/>
    </location>
</feature>
<protein>
    <submittedName>
        <fullName evidence="3">ABC transporter substrate-binding protein</fullName>
    </submittedName>
</protein>
<dbReference type="PANTHER" id="PTHR30024">
    <property type="entry name" value="ALIPHATIC SULFONATES-BINDING PROTEIN-RELATED"/>
    <property type="match status" value="1"/>
</dbReference>
<gene>
    <name evidence="3" type="ORF">DI556_05995</name>
</gene>
<sequence>MCTHDGSLTPTKLATPSISRRGFIRSSGAMTLTMAVGAGLCGGGAHAAEGSIRSTHGAGFCNLNLFLAHAEQLAAEDGLAIEFINTPTFADQVAFLGSGQVDIGLTPYTSFMALYDAGVPLKIVAGGGIEGCGLVAQPGLDTAEKLKGKTLGTFQMDTLEVMPYDWLKRNGVSFADVTVRYMGGMAEAVEVFKAGGLDFFCTIEPYASSIINDVPGSVMLTDGTDMYGAGYTDCVLASGDALIEQRPDALKALIKAMMKAQRMAEADSEAALGKVVGAYYKTSMDNARAAMAKQPAVVDARSQTDFILERVQSVAEMGYIKKLPTRDAIDWTLLEEVIAENPELYASLKYKSA</sequence>
<evidence type="ECO:0000259" key="2">
    <source>
        <dbReference type="SMART" id="SM00062"/>
    </source>
</evidence>
<organism evidence="3 4">
    <name type="scientific">Rhodovulum sulfidophilum</name>
    <name type="common">Rhodobacter sulfidophilus</name>
    <dbReference type="NCBI Taxonomy" id="35806"/>
    <lineage>
        <taxon>Bacteria</taxon>
        <taxon>Pseudomonadati</taxon>
        <taxon>Pseudomonadota</taxon>
        <taxon>Alphaproteobacteria</taxon>
        <taxon>Rhodobacterales</taxon>
        <taxon>Paracoccaceae</taxon>
        <taxon>Rhodovulum</taxon>
    </lineage>
</organism>
<dbReference type="Pfam" id="PF13379">
    <property type="entry name" value="NMT1_2"/>
    <property type="match status" value="1"/>
</dbReference>
<accession>A0A2W5NEM5</accession>
<dbReference type="AlphaFoldDB" id="A0A2W5NEM5"/>
<evidence type="ECO:0000313" key="3">
    <source>
        <dbReference type="EMBL" id="PZQ50669.1"/>
    </source>
</evidence>
<dbReference type="PROSITE" id="PS51318">
    <property type="entry name" value="TAT"/>
    <property type="match status" value="1"/>
</dbReference>